<organism evidence="2 3">
    <name type="scientific">Bifidobacterium cebidarum</name>
    <dbReference type="NCBI Taxonomy" id="2650773"/>
    <lineage>
        <taxon>Bacteria</taxon>
        <taxon>Bacillati</taxon>
        <taxon>Actinomycetota</taxon>
        <taxon>Actinomycetes</taxon>
        <taxon>Bifidobacteriales</taxon>
        <taxon>Bifidobacteriaceae</taxon>
        <taxon>Bifidobacterium</taxon>
    </lineage>
</organism>
<proteinExistence type="predicted"/>
<feature type="domain" description="Glycosyltransferase 2-like" evidence="1">
    <location>
        <begin position="1"/>
        <end position="97"/>
    </location>
</feature>
<gene>
    <name evidence="2" type="ORF">F7D08_1170</name>
</gene>
<dbReference type="Gene3D" id="3.90.550.10">
    <property type="entry name" value="Spore Coat Polysaccharide Biosynthesis Protein SpsA, Chain A"/>
    <property type="match status" value="1"/>
</dbReference>
<sequence>MAQGEYVWFVDADDQIDSTFIERAISLLKKGTSHGNQWDWLVFGSLNIFASGNTTSHALQNDLRLETRKQFHNHFDDIFSQLPYNVPWNKFFKRTIIMEHRLSFPPMTTGEDAAFITSYLPYVNTCCVLAETPYYYQLESSSSMRSTHRALKEYQDNRNRIFSQTKTFQRLGLKSDKVTSESVYRLIYGTYILLYQSVHNKQNSLKVFLRSTHALPGLTEFLALAENLPMTPRIRILRFFVQHPFAFYLYYQIRSAR</sequence>
<evidence type="ECO:0000313" key="3">
    <source>
        <dbReference type="Proteomes" id="UP000468413"/>
    </source>
</evidence>
<evidence type="ECO:0000259" key="1">
    <source>
        <dbReference type="Pfam" id="PF00535"/>
    </source>
</evidence>
<dbReference type="Proteomes" id="UP000468413">
    <property type="component" value="Unassembled WGS sequence"/>
</dbReference>
<comment type="caution">
    <text evidence="2">The sequence shown here is derived from an EMBL/GenBank/DDBJ whole genome shotgun (WGS) entry which is preliminary data.</text>
</comment>
<dbReference type="Pfam" id="PF00535">
    <property type="entry name" value="Glycos_transf_2"/>
    <property type="match status" value="1"/>
</dbReference>
<dbReference type="CDD" id="cd00761">
    <property type="entry name" value="Glyco_tranf_GTA_type"/>
    <property type="match status" value="1"/>
</dbReference>
<dbReference type="AlphaFoldDB" id="A0A6I1G919"/>
<protein>
    <recommendedName>
        <fullName evidence="1">Glycosyltransferase 2-like domain-containing protein</fullName>
    </recommendedName>
</protein>
<name>A0A6I1G919_9BIFI</name>
<keyword evidence="3" id="KW-1185">Reference proteome</keyword>
<accession>A0A6I1G919</accession>
<dbReference type="InterPro" id="IPR029044">
    <property type="entry name" value="Nucleotide-diphossugar_trans"/>
</dbReference>
<reference evidence="2 3" key="1">
    <citation type="submission" date="2019-09" db="EMBL/GenBank/DDBJ databases">
        <title>Characterization of the phylogenetic diversity of two novel species belonging to the genus Bifidobacterium: Bifidobacterium cebidarum sp. nov. and Bifidobacterium leontopitheci sp. nov.</title>
        <authorList>
            <person name="Lugli G.A."/>
            <person name="Duranti S."/>
            <person name="Milani C."/>
            <person name="Turroni F."/>
            <person name="Ventura M."/>
        </authorList>
    </citation>
    <scope>NUCLEOTIDE SEQUENCE [LARGE SCALE GENOMIC DNA]</scope>
    <source>
        <strain evidence="2 3">LMG 31469</strain>
    </source>
</reference>
<dbReference type="EMBL" id="WBVS01000005">
    <property type="protein sequence ID" value="KAB7788133.1"/>
    <property type="molecule type" value="Genomic_DNA"/>
</dbReference>
<dbReference type="InterPro" id="IPR001173">
    <property type="entry name" value="Glyco_trans_2-like"/>
</dbReference>
<dbReference type="SUPFAM" id="SSF53448">
    <property type="entry name" value="Nucleotide-diphospho-sugar transferases"/>
    <property type="match status" value="1"/>
</dbReference>
<evidence type="ECO:0000313" key="2">
    <source>
        <dbReference type="EMBL" id="KAB7788133.1"/>
    </source>
</evidence>